<dbReference type="InterPro" id="IPR050155">
    <property type="entry name" value="HAD-like_hydrolase_sf"/>
</dbReference>
<dbReference type="Pfam" id="PF00702">
    <property type="entry name" value="Hydrolase"/>
    <property type="match status" value="1"/>
</dbReference>
<dbReference type="SUPFAM" id="SSF56784">
    <property type="entry name" value="HAD-like"/>
    <property type="match status" value="1"/>
</dbReference>
<dbReference type="CDD" id="cd01427">
    <property type="entry name" value="HAD_like"/>
    <property type="match status" value="1"/>
</dbReference>
<dbReference type="PRINTS" id="PR00413">
    <property type="entry name" value="HADHALOGNASE"/>
</dbReference>
<accession>A0A809R036</accession>
<dbReference type="GO" id="GO:0008967">
    <property type="term" value="F:phosphoglycolate phosphatase activity"/>
    <property type="evidence" value="ECO:0007669"/>
    <property type="project" value="TreeGrafter"/>
</dbReference>
<evidence type="ECO:0000313" key="1">
    <source>
        <dbReference type="EMBL" id="BBO20989.1"/>
    </source>
</evidence>
<dbReference type="Proteomes" id="UP000662914">
    <property type="component" value="Chromosome"/>
</dbReference>
<dbReference type="InterPro" id="IPR036412">
    <property type="entry name" value="HAD-like_sf"/>
</dbReference>
<organism evidence="1 2">
    <name type="scientific">Candidatus Desulfobacillus denitrificans</name>
    <dbReference type="NCBI Taxonomy" id="2608985"/>
    <lineage>
        <taxon>Bacteria</taxon>
        <taxon>Pseudomonadati</taxon>
        <taxon>Pseudomonadota</taxon>
        <taxon>Betaproteobacteria</taxon>
        <taxon>Candidatus Desulfobacillus</taxon>
    </lineage>
</organism>
<reference evidence="1" key="1">
    <citation type="journal article" name="DNA Res.">
        <title>The physiological potential of anammox bacteria as revealed by their core genome structure.</title>
        <authorList>
            <person name="Okubo T."/>
            <person name="Toyoda A."/>
            <person name="Fukuhara K."/>
            <person name="Uchiyama I."/>
            <person name="Harigaya Y."/>
            <person name="Kuroiwa M."/>
            <person name="Suzuki T."/>
            <person name="Murakami Y."/>
            <person name="Suwa Y."/>
            <person name="Takami H."/>
        </authorList>
    </citation>
    <scope>NUCLEOTIDE SEQUENCE</scope>
    <source>
        <strain evidence="1">317325-3</strain>
    </source>
</reference>
<dbReference type="PANTHER" id="PTHR43434:SF3">
    <property type="entry name" value="GMP_IMP NUCLEOTIDASE YRFG"/>
    <property type="match status" value="1"/>
</dbReference>
<dbReference type="GO" id="GO:0005829">
    <property type="term" value="C:cytosol"/>
    <property type="evidence" value="ECO:0007669"/>
    <property type="project" value="TreeGrafter"/>
</dbReference>
<protein>
    <submittedName>
        <fullName evidence="1">Haloacid dehalogenase</fullName>
    </submittedName>
</protein>
<dbReference type="AlphaFoldDB" id="A0A809R036"/>
<dbReference type="NCBIfam" id="TIGR01509">
    <property type="entry name" value="HAD-SF-IA-v3"/>
    <property type="match status" value="1"/>
</dbReference>
<dbReference type="Gene3D" id="3.40.50.1000">
    <property type="entry name" value="HAD superfamily/HAD-like"/>
    <property type="match status" value="1"/>
</dbReference>
<dbReference type="InterPro" id="IPR023214">
    <property type="entry name" value="HAD_sf"/>
</dbReference>
<dbReference type="InterPro" id="IPR006439">
    <property type="entry name" value="HAD-SF_hydro_IA"/>
</dbReference>
<dbReference type="NCBIfam" id="NF011564">
    <property type="entry name" value="PRK14988.1"/>
    <property type="match status" value="1"/>
</dbReference>
<dbReference type="KEGG" id="ddz:DSYM_16880"/>
<dbReference type="EMBL" id="AP021857">
    <property type="protein sequence ID" value="BBO20989.1"/>
    <property type="molecule type" value="Genomic_DNA"/>
</dbReference>
<evidence type="ECO:0000313" key="2">
    <source>
        <dbReference type="Proteomes" id="UP000662914"/>
    </source>
</evidence>
<dbReference type="SFLD" id="SFLDS00003">
    <property type="entry name" value="Haloacid_Dehalogenase"/>
    <property type="match status" value="1"/>
</dbReference>
<dbReference type="SFLD" id="SFLDG01129">
    <property type="entry name" value="C1.5:_HAD__Beta-PGM__Phosphata"/>
    <property type="match status" value="1"/>
</dbReference>
<sequence length="226" mass="25634">MIDWDSLDTVLLDMDGTLLDLHFDNHFWQEHVPVRYAERHGLPPAVARSRLADIYRAKAGTLDWYCVDYWTRELQLDIARLKQEVAHLIDVHPDVPHFLETLRRHGKGVVLVTNAHRISLSLKMARTGLQVHFDLLVSSHEIGRPKEDPAFWPALRARVPYDPARTLLIDDSLPVLRAARAAGIGRLLAVHRPDSRQPEKDVGEFAALRHFSEIMPGPPPAGGRRA</sequence>
<name>A0A809R036_9PROT</name>
<proteinExistence type="predicted"/>
<dbReference type="GO" id="GO:0006281">
    <property type="term" value="P:DNA repair"/>
    <property type="evidence" value="ECO:0007669"/>
    <property type="project" value="TreeGrafter"/>
</dbReference>
<dbReference type="PANTHER" id="PTHR43434">
    <property type="entry name" value="PHOSPHOGLYCOLATE PHOSPHATASE"/>
    <property type="match status" value="1"/>
</dbReference>
<gene>
    <name evidence="1" type="ORF">DSYM_16880</name>
</gene>